<evidence type="ECO:0000313" key="3">
    <source>
        <dbReference type="EMBL" id="CRL11900.1"/>
    </source>
</evidence>
<evidence type="ECO:0000256" key="1">
    <source>
        <dbReference type="SAM" id="MobiDB-lite"/>
    </source>
</evidence>
<protein>
    <recommendedName>
        <fullName evidence="2">Swt1-like HEPN domain-containing protein</fullName>
    </recommendedName>
</protein>
<keyword evidence="4" id="KW-1185">Reference proteome</keyword>
<dbReference type="Pfam" id="PF18731">
    <property type="entry name" value="HEPN_Swt1"/>
    <property type="match status" value="1"/>
</dbReference>
<feature type="domain" description="Swt1-like HEPN" evidence="2">
    <location>
        <begin position="12"/>
        <end position="122"/>
    </location>
</feature>
<dbReference type="InterPro" id="IPR041650">
    <property type="entry name" value="HEPN_Swt1"/>
</dbReference>
<reference evidence="4" key="1">
    <citation type="submission" date="2015-05" db="EMBL/GenBank/DDBJ databases">
        <authorList>
            <person name="Rodrigo-Torres Lidia"/>
            <person name="Arahal R.David."/>
        </authorList>
    </citation>
    <scope>NUCLEOTIDE SEQUENCE [LARGE SCALE GENOMIC DNA]</scope>
    <source>
        <strain evidence="4">CECT 7321</strain>
    </source>
</reference>
<feature type="compositionally biased region" description="Polar residues" evidence="1">
    <location>
        <begin position="1027"/>
        <end position="1036"/>
    </location>
</feature>
<dbReference type="Proteomes" id="UP000043764">
    <property type="component" value="Unassembled WGS sequence"/>
</dbReference>
<name>A0A0H5DIT9_9RHOB</name>
<sequence>MAKSTRQYVFEGMEHMQKGLQPFVMQRLEVGLGKGWPQEVISRFPHWRPEGNGKFTLDTQKLLQIMERLWNDAFRDVLDRTHRSIVNELVDVRNKLAHDGKFTYDDAERALDSMRRILDAVSASDSAEEIGKMRESILRTKFTELARNEERRKTSTTTISTETQAGLQPWREVIEPHEDVATGEFQQAEFAADLAKVHKGTASPEYCNPREFFSRTYLTEGLSALLSGAAKRLSGGGGDPVVELQTNFGGGKTHSMLALYHMAGETRVGDLPGLDQLLSGKGLDVPANVSRAVLVGTSRDPMSTIELEGGQVIKTTWGEMAWQLGGQAGFDMVAQNDERGIAPGSDLLEELFNKFAPCLILIDEWVAYLRQIYKVEGLPSGSFDANLSFVQALTEAVKASPQTLLVASLPASQIEVGGEGGHEALARLKQTFSRVESSWRPASQEESYEIVRRRLFKEIPGDKYLHRDNTLKQFAKLYRENPNDFPQGCADEDYRRKLEKAYPIHPDLFDQLYTAWGSLEKFQRTRGVLRLMAQVIHELWMSGDPSVMIMPGSVSISSERVEPELLHYLDPSWQSIIAGDIDGTSSTPYKVDQAAPNLNRYSATRRVARTVFMGTAPLHSQENKGLDDKQINLGVVQPGEKIAIFGDALRRLTNQAKFMHGDLGRYWYSMSASLNRVAADRAGQLEDALVLVEIDKALSSYINGIADRGHFDAVQVAPESSAAVPDEAGGVRAVVLGVEYPHNGRDKSEAMAEVKDILLQRGNTPRVYRNTLVFLAPDARQLENLKDAMRSLLAWDGIVRDANSGRLDLKSSEMSLAKDKAQEAKETVQTRLKETWSYLVYPYQDSAQTDVDFSSARIPAQDGLLSRASKKLVSEEALLPEIGPERLNRELEKYIWNDREHLHLKDLWEYLNRYTYLPRLKDREVLTRCVRSAIGAMVPGPFAYAEAFEQSRAEYRGLLIEGASGSTVTIDPESLIVRPTTADVAREKQAPPKGSELSPSAPAASGDTQAHLHPSGDDAVVEAGSSAKGSDGSQSHDPTRFQGTVMLSPERPARDMAQIVEAIVEQLTTLPGAEVTLKLEIDAEVPSGLERSKVRTLTENATTLGFVDKAIS</sequence>
<dbReference type="Pfam" id="PF04465">
    <property type="entry name" value="DUF499"/>
    <property type="match status" value="1"/>
</dbReference>
<feature type="region of interest" description="Disordered" evidence="1">
    <location>
        <begin position="982"/>
        <end position="1043"/>
    </location>
</feature>
<organism evidence="3 4">
    <name type="scientific">Phaeobacter italicus</name>
    <dbReference type="NCBI Taxonomy" id="481446"/>
    <lineage>
        <taxon>Bacteria</taxon>
        <taxon>Pseudomonadati</taxon>
        <taxon>Pseudomonadota</taxon>
        <taxon>Alphaproteobacteria</taxon>
        <taxon>Rhodobacterales</taxon>
        <taxon>Roseobacteraceae</taxon>
        <taxon>Phaeobacter</taxon>
    </lineage>
</organism>
<proteinExistence type="predicted"/>
<dbReference type="RefSeq" id="WP_050673791.1">
    <property type="nucleotide sequence ID" value="NZ_CVRL01000035.1"/>
</dbReference>
<dbReference type="AlphaFoldDB" id="A0A0H5DIT9"/>
<evidence type="ECO:0000313" key="4">
    <source>
        <dbReference type="Proteomes" id="UP000043764"/>
    </source>
</evidence>
<dbReference type="EMBL" id="CVRL01000035">
    <property type="protein sequence ID" value="CRL11900.1"/>
    <property type="molecule type" value="Genomic_DNA"/>
</dbReference>
<dbReference type="InterPro" id="IPR007555">
    <property type="entry name" value="DUF499"/>
</dbReference>
<evidence type="ECO:0000259" key="2">
    <source>
        <dbReference type="Pfam" id="PF18731"/>
    </source>
</evidence>
<accession>A0A0H5DIT9</accession>
<gene>
    <name evidence="3" type="ORF">NIT7321_02770</name>
</gene>